<evidence type="ECO:0000313" key="2">
    <source>
        <dbReference type="Proteomes" id="UP001059893"/>
    </source>
</evidence>
<proteinExistence type="predicted"/>
<dbReference type="Proteomes" id="UP001059893">
    <property type="component" value="Unassembled WGS sequence"/>
</dbReference>
<dbReference type="InterPro" id="IPR032710">
    <property type="entry name" value="NTF2-like_dom_sf"/>
</dbReference>
<reference evidence="1" key="1">
    <citation type="submission" date="2021-01" db="EMBL/GenBank/DDBJ databases">
        <title>Deciphering the adaptive evolutionary patterns associated with biogeogrpahic diversity in the finger millet blast pathogen Magnaporthe oryzae in Eastern Africa.</title>
        <authorList>
            <person name="Onyema G."/>
            <person name="Shittu T.A."/>
            <person name="Dodsworth S."/>
            <person name="Devilliers S."/>
            <person name="Muthumeenakshi S."/>
            <person name="Sreenivasaprasad S."/>
        </authorList>
    </citation>
    <scope>NUCLEOTIDE SEQUENCE</scope>
    <source>
        <strain evidence="1">D15/s37</strain>
    </source>
</reference>
<gene>
    <name evidence="1" type="ORF">MCOR33_000535</name>
</gene>
<evidence type="ECO:0008006" key="3">
    <source>
        <dbReference type="Google" id="ProtNLM"/>
    </source>
</evidence>
<evidence type="ECO:0000313" key="1">
    <source>
        <dbReference type="EMBL" id="KAI6304441.1"/>
    </source>
</evidence>
<keyword evidence="2" id="KW-1185">Reference proteome</keyword>
<dbReference type="PANTHER" id="PTHR39401">
    <property type="entry name" value="SNOAL-LIKE DOMAIN-CONTAINING PROTEIN"/>
    <property type="match status" value="1"/>
</dbReference>
<comment type="caution">
    <text evidence="1">The sequence shown here is derived from an EMBL/GenBank/DDBJ whole genome shotgun (WGS) entry which is preliminary data.</text>
</comment>
<dbReference type="PANTHER" id="PTHR39401:SF1">
    <property type="entry name" value="SNOAL-LIKE DOMAIN-CONTAINING PROTEIN"/>
    <property type="match status" value="1"/>
</dbReference>
<organism evidence="1 2">
    <name type="scientific">Pyricularia grisea</name>
    <name type="common">Crabgrass-specific blast fungus</name>
    <name type="synonym">Magnaporthe grisea</name>
    <dbReference type="NCBI Taxonomy" id="148305"/>
    <lineage>
        <taxon>Eukaryota</taxon>
        <taxon>Fungi</taxon>
        <taxon>Dikarya</taxon>
        <taxon>Ascomycota</taxon>
        <taxon>Pezizomycotina</taxon>
        <taxon>Sordariomycetes</taxon>
        <taxon>Sordariomycetidae</taxon>
        <taxon>Magnaporthales</taxon>
        <taxon>Pyriculariaceae</taxon>
        <taxon>Pyricularia</taxon>
    </lineage>
</organism>
<accession>A0ABQ8NZS1</accession>
<protein>
    <recommendedName>
        <fullName evidence="3">SnoaL-like domain-containing protein</fullName>
    </recommendedName>
</protein>
<sequence length="166" mass="18937">MPSDYTFAKPDVALDEGIYAFLEEFYRITDDPEGHDLYTQQYTPDGTAIMATFKCKGTEEIRDFRQRMWDRVKARKHKIHRVFAAAPGSPEIMLYGEVKQTLRSGGDLVKEWAAHGVLEKSAEDGKWRWAFYQVYLARFFFPFQAGADSGGELDATETDCLLTGCL</sequence>
<dbReference type="SUPFAM" id="SSF54427">
    <property type="entry name" value="NTF2-like"/>
    <property type="match status" value="1"/>
</dbReference>
<name>A0ABQ8NZS1_PYRGI</name>
<dbReference type="EMBL" id="JABSND010000004">
    <property type="protein sequence ID" value="KAI6304441.1"/>
    <property type="molecule type" value="Genomic_DNA"/>
</dbReference>